<dbReference type="AlphaFoldDB" id="A0AA90ZH08"/>
<organism evidence="2 3">
    <name type="scientific">Ruegeria atlantica</name>
    <dbReference type="NCBI Taxonomy" id="81569"/>
    <lineage>
        <taxon>Bacteria</taxon>
        <taxon>Pseudomonadati</taxon>
        <taxon>Pseudomonadota</taxon>
        <taxon>Alphaproteobacteria</taxon>
        <taxon>Rhodobacterales</taxon>
        <taxon>Roseobacteraceae</taxon>
        <taxon>Ruegeria</taxon>
    </lineage>
</organism>
<protein>
    <submittedName>
        <fullName evidence="2">Glycosyl transferase</fullName>
    </submittedName>
</protein>
<accession>A0AA90ZH08</accession>
<dbReference type="CDD" id="cd06532">
    <property type="entry name" value="Glyco_transf_25"/>
    <property type="match status" value="1"/>
</dbReference>
<proteinExistence type="predicted"/>
<dbReference type="Proteomes" id="UP000597886">
    <property type="component" value="Unassembled WGS sequence"/>
</dbReference>
<reference evidence="2" key="1">
    <citation type="submission" date="2019-12" db="EMBL/GenBank/DDBJ databases">
        <title>Ruegeria JWLKs population differentiation of coral mucus and skeleton niches.</title>
        <authorList>
            <person name="Luo D."/>
        </authorList>
    </citation>
    <scope>NUCLEOTIDE SEQUENCE</scope>
    <source>
        <strain evidence="2">HKCCD6181</strain>
    </source>
</reference>
<evidence type="ECO:0000259" key="1">
    <source>
        <dbReference type="Pfam" id="PF01755"/>
    </source>
</evidence>
<name>A0AA90ZH08_9RHOB</name>
<evidence type="ECO:0000313" key="3">
    <source>
        <dbReference type="Proteomes" id="UP000597886"/>
    </source>
</evidence>
<feature type="domain" description="Glycosyl transferase family 25" evidence="1">
    <location>
        <begin position="3"/>
        <end position="168"/>
    </location>
</feature>
<dbReference type="GO" id="GO:0016740">
    <property type="term" value="F:transferase activity"/>
    <property type="evidence" value="ECO:0007669"/>
    <property type="project" value="UniProtKB-KW"/>
</dbReference>
<comment type="caution">
    <text evidence="2">The sequence shown here is derived from an EMBL/GenBank/DDBJ whole genome shotgun (WGS) entry which is preliminary data.</text>
</comment>
<dbReference type="InterPro" id="IPR002654">
    <property type="entry name" value="Glyco_trans_25"/>
</dbReference>
<sequence length="275" mass="30474">MTIPIFLIGLERATGRARLMEQELQKAGLSATRVNAVDCDAATREDFLRDCRAEGPWGYFHTKDMACTLSHAKAWEALIASGAEQALILEDDVFLTPELADWLNDASWWPADADIVRFERWRSTKLYVALGRKRLSHLGRELRLMRSRHPGGAAYALTREAARHFLAQKPFDITLDGLLFNPSASPAARQINTYQVIPAMVEQGNEAPGEYNLGAPRARPTGWPLIRQKVRRGIAEISSGLRTAANLALGRATLEKITYAPQVLPATEPNQSNTA</sequence>
<dbReference type="RefSeq" id="WP_171119701.1">
    <property type="nucleotide sequence ID" value="NZ_WVRA01000007.1"/>
</dbReference>
<keyword evidence="2" id="KW-0808">Transferase</keyword>
<dbReference type="Pfam" id="PF01755">
    <property type="entry name" value="Glyco_transf_25"/>
    <property type="match status" value="1"/>
</dbReference>
<dbReference type="EMBL" id="WVRA01000007">
    <property type="protein sequence ID" value="NOE19874.1"/>
    <property type="molecule type" value="Genomic_DNA"/>
</dbReference>
<evidence type="ECO:0000313" key="2">
    <source>
        <dbReference type="EMBL" id="NOE19874.1"/>
    </source>
</evidence>
<gene>
    <name evidence="2" type="ORF">GS634_17255</name>
</gene>